<dbReference type="GO" id="GO:0004721">
    <property type="term" value="F:phosphoprotein phosphatase activity"/>
    <property type="evidence" value="ECO:0007669"/>
    <property type="project" value="TreeGrafter"/>
</dbReference>
<evidence type="ECO:0000256" key="4">
    <source>
        <dbReference type="ARBA" id="ARBA00022679"/>
    </source>
</evidence>
<evidence type="ECO:0000256" key="3">
    <source>
        <dbReference type="ARBA" id="ARBA00022553"/>
    </source>
</evidence>
<feature type="repeat" description="TPR" evidence="7">
    <location>
        <begin position="227"/>
        <end position="260"/>
    </location>
</feature>
<organism evidence="10 11">
    <name type="scientific">Pseudoalteromonas luteoviolacea</name>
    <dbReference type="NCBI Taxonomy" id="43657"/>
    <lineage>
        <taxon>Bacteria</taxon>
        <taxon>Pseudomonadati</taxon>
        <taxon>Pseudomonadota</taxon>
        <taxon>Gammaproteobacteria</taxon>
        <taxon>Alteromonadales</taxon>
        <taxon>Pseudoalteromonadaceae</taxon>
        <taxon>Pseudoalteromonas</taxon>
    </lineage>
</organism>
<gene>
    <name evidence="10" type="ORF">A7985_23640</name>
</gene>
<reference evidence="11" key="1">
    <citation type="submission" date="2016-07" db="EMBL/GenBank/DDBJ databases">
        <authorList>
            <person name="Florea S."/>
            <person name="Webb J.S."/>
            <person name="Jaromczyk J."/>
            <person name="Schardl C.L."/>
        </authorList>
    </citation>
    <scope>NUCLEOTIDE SEQUENCE [LARGE SCALE GENOMIC DNA]</scope>
    <source>
        <strain evidence="11">IPB1</strain>
    </source>
</reference>
<dbReference type="Proteomes" id="UP000093366">
    <property type="component" value="Unassembled WGS sequence"/>
</dbReference>
<evidence type="ECO:0000256" key="6">
    <source>
        <dbReference type="ARBA" id="ARBA00023012"/>
    </source>
</evidence>
<evidence type="ECO:0000256" key="1">
    <source>
        <dbReference type="ARBA" id="ARBA00000085"/>
    </source>
</evidence>
<comment type="caution">
    <text evidence="10">The sequence shown here is derived from an EMBL/GenBank/DDBJ whole genome shotgun (WGS) entry which is preliminary data.</text>
</comment>
<name>A0A1C0TJN4_9GAMM</name>
<feature type="transmembrane region" description="Helical" evidence="8">
    <location>
        <begin position="462"/>
        <end position="482"/>
    </location>
</feature>
<evidence type="ECO:0000256" key="8">
    <source>
        <dbReference type="SAM" id="Phobius"/>
    </source>
</evidence>
<dbReference type="Gene3D" id="3.30.565.10">
    <property type="entry name" value="Histidine kinase-like ATPase, C-terminal domain"/>
    <property type="match status" value="1"/>
</dbReference>
<dbReference type="Gene3D" id="1.10.287.130">
    <property type="match status" value="1"/>
</dbReference>
<dbReference type="EMBL" id="MAUJ01000015">
    <property type="protein sequence ID" value="OCQ18450.1"/>
    <property type="molecule type" value="Genomic_DNA"/>
</dbReference>
<dbReference type="PANTHER" id="PTHR45453:SF1">
    <property type="entry name" value="PHOSPHATE REGULON SENSOR PROTEIN PHOR"/>
    <property type="match status" value="1"/>
</dbReference>
<evidence type="ECO:0000256" key="5">
    <source>
        <dbReference type="ARBA" id="ARBA00022777"/>
    </source>
</evidence>
<keyword evidence="8" id="KW-0472">Membrane</keyword>
<keyword evidence="6" id="KW-0902">Two-component regulatory system</keyword>
<dbReference type="Pfam" id="PF00512">
    <property type="entry name" value="HisKA"/>
    <property type="match status" value="1"/>
</dbReference>
<dbReference type="PANTHER" id="PTHR45453">
    <property type="entry name" value="PHOSPHATE REGULON SENSOR PROTEIN PHOR"/>
    <property type="match status" value="1"/>
</dbReference>
<dbReference type="SUPFAM" id="SSF48452">
    <property type="entry name" value="TPR-like"/>
    <property type="match status" value="1"/>
</dbReference>
<dbReference type="InterPro" id="IPR003594">
    <property type="entry name" value="HATPase_dom"/>
</dbReference>
<dbReference type="SMART" id="SM00388">
    <property type="entry name" value="HisKA"/>
    <property type="match status" value="1"/>
</dbReference>
<dbReference type="InterPro" id="IPR011990">
    <property type="entry name" value="TPR-like_helical_dom_sf"/>
</dbReference>
<evidence type="ECO:0000256" key="2">
    <source>
        <dbReference type="ARBA" id="ARBA00012438"/>
    </source>
</evidence>
<keyword evidence="8" id="KW-1133">Transmembrane helix</keyword>
<dbReference type="PRINTS" id="PR00344">
    <property type="entry name" value="BCTRLSENSOR"/>
</dbReference>
<dbReference type="AlphaFoldDB" id="A0A1C0TJN4"/>
<dbReference type="SUPFAM" id="SSF47384">
    <property type="entry name" value="Homodimeric domain of signal transducing histidine kinase"/>
    <property type="match status" value="1"/>
</dbReference>
<dbReference type="GO" id="GO:0005886">
    <property type="term" value="C:plasma membrane"/>
    <property type="evidence" value="ECO:0007669"/>
    <property type="project" value="TreeGrafter"/>
</dbReference>
<dbReference type="InterPro" id="IPR019734">
    <property type="entry name" value="TPR_rpt"/>
</dbReference>
<dbReference type="EC" id="2.7.13.3" evidence="2"/>
<dbReference type="Pfam" id="PF02518">
    <property type="entry name" value="HATPase_c"/>
    <property type="match status" value="1"/>
</dbReference>
<dbReference type="FunFam" id="3.30.565.10:FF:000006">
    <property type="entry name" value="Sensor histidine kinase WalK"/>
    <property type="match status" value="1"/>
</dbReference>
<keyword evidence="4" id="KW-0808">Transferase</keyword>
<evidence type="ECO:0000259" key="9">
    <source>
        <dbReference type="PROSITE" id="PS50109"/>
    </source>
</evidence>
<proteinExistence type="predicted"/>
<dbReference type="CDD" id="cd00082">
    <property type="entry name" value="HisKA"/>
    <property type="match status" value="1"/>
</dbReference>
<dbReference type="GO" id="GO:0000155">
    <property type="term" value="F:phosphorelay sensor kinase activity"/>
    <property type="evidence" value="ECO:0007669"/>
    <property type="project" value="InterPro"/>
</dbReference>
<feature type="domain" description="Histidine kinase" evidence="9">
    <location>
        <begin position="512"/>
        <end position="727"/>
    </location>
</feature>
<evidence type="ECO:0000313" key="11">
    <source>
        <dbReference type="Proteomes" id="UP000093366"/>
    </source>
</evidence>
<dbReference type="PROSITE" id="PS50109">
    <property type="entry name" value="HIS_KIN"/>
    <property type="match status" value="1"/>
</dbReference>
<keyword evidence="7" id="KW-0802">TPR repeat</keyword>
<dbReference type="InterPro" id="IPR036890">
    <property type="entry name" value="HATPase_C_sf"/>
</dbReference>
<keyword evidence="5" id="KW-0418">Kinase</keyword>
<keyword evidence="3" id="KW-0597">Phosphoprotein</keyword>
<dbReference type="Gene3D" id="1.25.40.10">
    <property type="entry name" value="Tetratricopeptide repeat domain"/>
    <property type="match status" value="2"/>
</dbReference>
<dbReference type="SMART" id="SM00028">
    <property type="entry name" value="TPR"/>
    <property type="match status" value="6"/>
</dbReference>
<evidence type="ECO:0000313" key="10">
    <source>
        <dbReference type="EMBL" id="OCQ18450.1"/>
    </source>
</evidence>
<dbReference type="InterPro" id="IPR004358">
    <property type="entry name" value="Sig_transdc_His_kin-like_C"/>
</dbReference>
<dbReference type="PROSITE" id="PS50293">
    <property type="entry name" value="TPR_REGION"/>
    <property type="match status" value="1"/>
</dbReference>
<comment type="catalytic activity">
    <reaction evidence="1">
        <text>ATP + protein L-histidine = ADP + protein N-phospho-L-histidine.</text>
        <dbReference type="EC" id="2.7.13.3"/>
    </reaction>
</comment>
<dbReference type="PROSITE" id="PS50005">
    <property type="entry name" value="TPR"/>
    <property type="match status" value="1"/>
</dbReference>
<dbReference type="InterPro" id="IPR036097">
    <property type="entry name" value="HisK_dim/P_sf"/>
</dbReference>
<dbReference type="SMART" id="SM00387">
    <property type="entry name" value="HATPase_c"/>
    <property type="match status" value="1"/>
</dbReference>
<keyword evidence="8" id="KW-0812">Transmembrane</keyword>
<dbReference type="InterPro" id="IPR005467">
    <property type="entry name" value="His_kinase_dom"/>
</dbReference>
<dbReference type="InterPro" id="IPR003661">
    <property type="entry name" value="HisK_dim/P_dom"/>
</dbReference>
<dbReference type="GO" id="GO:0016036">
    <property type="term" value="P:cellular response to phosphate starvation"/>
    <property type="evidence" value="ECO:0007669"/>
    <property type="project" value="TreeGrafter"/>
</dbReference>
<dbReference type="Pfam" id="PF17874">
    <property type="entry name" value="TPR_MalT"/>
    <property type="match status" value="1"/>
</dbReference>
<sequence length="732" mass="82801">MVLFVRLIVLLSFILIIPSVQSDEGQLDKSLSDLNTLLEQDPKQAIIRVSELNQLFVHPQPSSRLWFELKIIEVKAEIKLGLYQDAKQHLYQLESYLPVMAQFSEAPALIKLLLAQIEQKQSNIESSFTLLEQALGVVPKELVVLRSDILHSLARGLRYKARYREAERVVKDAISLVEPINDKARLGTYYNQLGVIYDYMGSLQLALRFHEKSLKLQRSLKNQQGISNSLYNIGEIYRDLEKYNKALLHFKQALEVDKSLGDPIHIANSHGKLSQVYLQQGEIELALSHSQSGIELARSSRSDSDLAWQFSILAKIYVAQDALSQALSVAQEALSLAISAKASRTERTVRLVIIEIELVQGQYAKALAGIDQVLTLPGVGHSYLAKLYQYKAQAQEKLGEFEHALRSLQQFIEIKAVLYQDLDKQQALTLRQNVEFIRQEQALKLIQNEQALQKASLENLKLQRGMGVSLLLCFMAVAIYIYKRQQQKQKYVELEANMMAQSLAQKNRLLADVSHELRTPLAALKLTVEAMQYNIEPDPKKGFEKIQKKIGHLDNLIKDIYQSAQFDNDVLTLDKQPVDVNALIEEIVEEFQPMYATKQQSLSFTACTNNSPCYVDPARIRQVLFNLLRNSHFYTSSEGQTQVNFESDEDHMKVTVEDSFPGVAEQELEMIFERLYRCEGSRSRDHGGSGLGLAICQQIIRAHGGNVGASHSEMGGVSISLYIPFEETRSDS</sequence>
<accession>A0A1C0TJN4</accession>
<evidence type="ECO:0000256" key="7">
    <source>
        <dbReference type="PROSITE-ProRule" id="PRU00339"/>
    </source>
</evidence>
<dbReference type="SUPFAM" id="SSF55874">
    <property type="entry name" value="ATPase domain of HSP90 chaperone/DNA topoisomerase II/histidine kinase"/>
    <property type="match status" value="1"/>
</dbReference>
<dbReference type="InterPro" id="IPR041617">
    <property type="entry name" value="TPR_MalT"/>
</dbReference>
<protein>
    <recommendedName>
        <fullName evidence="2">histidine kinase</fullName>
        <ecNumber evidence="2">2.7.13.3</ecNumber>
    </recommendedName>
</protein>
<dbReference type="InterPro" id="IPR050351">
    <property type="entry name" value="BphY/WalK/GraS-like"/>
</dbReference>